<dbReference type="Gene3D" id="1.50.10.100">
    <property type="entry name" value="Chondroitin AC/alginate lyase"/>
    <property type="match status" value="1"/>
</dbReference>
<dbReference type="AlphaFoldDB" id="A0A921I942"/>
<dbReference type="GO" id="GO:0016829">
    <property type="term" value="F:lyase activity"/>
    <property type="evidence" value="ECO:0007669"/>
    <property type="project" value="UniProtKB-KW"/>
</dbReference>
<dbReference type="InterPro" id="IPR008929">
    <property type="entry name" value="Chondroitin_lyas"/>
</dbReference>
<feature type="domain" description="Alginate lyase" evidence="3">
    <location>
        <begin position="69"/>
        <end position="346"/>
    </location>
</feature>
<dbReference type="EMBL" id="DYVL01000168">
    <property type="protein sequence ID" value="HJG13121.1"/>
    <property type="molecule type" value="Genomic_DNA"/>
</dbReference>
<dbReference type="Proteomes" id="UP000747074">
    <property type="component" value="Unassembled WGS sequence"/>
</dbReference>
<organism evidence="4 5">
    <name type="scientific">Bacteroides xylanisolvens</name>
    <dbReference type="NCBI Taxonomy" id="371601"/>
    <lineage>
        <taxon>Bacteria</taxon>
        <taxon>Pseudomonadati</taxon>
        <taxon>Bacteroidota</taxon>
        <taxon>Bacteroidia</taxon>
        <taxon>Bacteroidales</taxon>
        <taxon>Bacteroidaceae</taxon>
        <taxon>Bacteroides</taxon>
    </lineage>
</organism>
<dbReference type="SUPFAM" id="SSF48230">
    <property type="entry name" value="Chondroitin AC/alginate lyase"/>
    <property type="match status" value="1"/>
</dbReference>
<sequence length="404" mass="45856">MNKSTKLWIVIFILLTGTGKAIAQIPSTRIYDGEKLAKVKVRMESKEYAAAITKLMNDADKALKSKPVSVMDKTMVAGSGDKHDYVSMGPYWWPDPTKPDGLPYIRKDGVRNPNATSDCTNIGKTINDVSTLGIAYYFSGNEKYAAKAAELIRVWFLNPETRMNPNMNYAQMIPGHNENKGRGFGMIDVYPFINLLDAVELMNTSTAFTAADRNSLKGWFTEYLEWIRTSPVADEARTSENNHGISFDVQQTVYALFTGDSVLARKTISEFAKLRLFPQIEPDGRQPRELERTNGLSYTNYNLALIMDMCAIGHTLGMDIYNSTSKDGRCIAKALEYVASFIGKPQSEFPYQQNRDWEKELQTTCWILHRASFYDQKSGWEEICKKHLKPSVTDRRRLLYSLEM</sequence>
<evidence type="ECO:0000256" key="2">
    <source>
        <dbReference type="ARBA" id="ARBA00023239"/>
    </source>
</evidence>
<protein>
    <submittedName>
        <fullName evidence="4">Alginate lyase family protein</fullName>
    </submittedName>
</protein>
<evidence type="ECO:0000256" key="1">
    <source>
        <dbReference type="ARBA" id="ARBA00022729"/>
    </source>
</evidence>
<gene>
    <name evidence="4" type="ORF">K8V07_14480</name>
</gene>
<evidence type="ECO:0000313" key="4">
    <source>
        <dbReference type="EMBL" id="HJG13121.1"/>
    </source>
</evidence>
<comment type="caution">
    <text evidence="4">The sequence shown here is derived from an EMBL/GenBank/DDBJ whole genome shotgun (WGS) entry which is preliminary data.</text>
</comment>
<keyword evidence="2 4" id="KW-0456">Lyase</keyword>
<reference evidence="4" key="2">
    <citation type="submission" date="2021-09" db="EMBL/GenBank/DDBJ databases">
        <authorList>
            <person name="Gilroy R."/>
        </authorList>
    </citation>
    <scope>NUCLEOTIDE SEQUENCE</scope>
    <source>
        <strain evidence="4">CHK154-13316</strain>
    </source>
</reference>
<evidence type="ECO:0000313" key="5">
    <source>
        <dbReference type="Proteomes" id="UP000747074"/>
    </source>
</evidence>
<proteinExistence type="predicted"/>
<dbReference type="Pfam" id="PF05426">
    <property type="entry name" value="Alginate_lyase"/>
    <property type="match status" value="1"/>
</dbReference>
<reference evidence="4" key="1">
    <citation type="journal article" date="2021" name="PeerJ">
        <title>Extensive microbial diversity within the chicken gut microbiome revealed by metagenomics and culture.</title>
        <authorList>
            <person name="Gilroy R."/>
            <person name="Ravi A."/>
            <person name="Getino M."/>
            <person name="Pursley I."/>
            <person name="Horton D.L."/>
            <person name="Alikhan N.F."/>
            <person name="Baker D."/>
            <person name="Gharbi K."/>
            <person name="Hall N."/>
            <person name="Watson M."/>
            <person name="Adriaenssens E.M."/>
            <person name="Foster-Nyarko E."/>
            <person name="Jarju S."/>
            <person name="Secka A."/>
            <person name="Antonio M."/>
            <person name="Oren A."/>
            <person name="Chaudhuri R.R."/>
            <person name="La Ragione R."/>
            <person name="Hildebrand F."/>
            <person name="Pallen M.J."/>
        </authorList>
    </citation>
    <scope>NUCLEOTIDE SEQUENCE</scope>
    <source>
        <strain evidence="4">CHK154-13316</strain>
    </source>
</reference>
<dbReference type="GO" id="GO:0042597">
    <property type="term" value="C:periplasmic space"/>
    <property type="evidence" value="ECO:0007669"/>
    <property type="project" value="InterPro"/>
</dbReference>
<name>A0A921I942_9BACE</name>
<accession>A0A921I942</accession>
<dbReference type="InterPro" id="IPR008397">
    <property type="entry name" value="Alginate_lyase_dom"/>
</dbReference>
<keyword evidence="1" id="KW-0732">Signal</keyword>
<evidence type="ECO:0000259" key="3">
    <source>
        <dbReference type="Pfam" id="PF05426"/>
    </source>
</evidence>